<feature type="region of interest" description="Disordered" evidence="1">
    <location>
        <begin position="528"/>
        <end position="612"/>
    </location>
</feature>
<evidence type="ECO:0000256" key="1">
    <source>
        <dbReference type="SAM" id="MobiDB-lite"/>
    </source>
</evidence>
<keyword evidence="3" id="KW-1185">Reference proteome</keyword>
<sequence length="612" mass="67356">MGALSDVSSSDMSTSSRSVSFSSLEIRNYPITLGDCPTDRGPPIQLGWRPDTTDTYTVQYYEEYRTTEAPRRSKAEMLLPADYRTDLLREGGFSRSEIKSAEEEAANAAKKRRETIKRLNAQPIEEKLEKARKNFSKSLDDVSTCLWPAGLTVLLWHMPLSSIAIFSASNGVKPKACMSTNDVPVVYDNIINRMYSCKEFQYIGRLSTVRLRILFHAETTESIERVMPYWQRDHVLTCRVNSCLFCPPILASPFALTSCRAMPQPGRRLHRRRQPPQQTRRRRNPLRPRTSTRAPSSDPVANSAASPSAFASAPSVPGRGSPSCWALLVLRVRHHVQGVGHRLLRRTGVVVLDALGAAHGPLEELHLDLREVVGPALDVEDVHAGRDAVEDERAVVLGRNKESDLVPVEVLAWVGQAEAAPDRRGGDGRRCEEEEQRDREEQRREIAHSCRAGGQCNVDASASGGMDLAPLSSLLWENLPPVNFTSSKFASLDSAESSASSRQQFDRGHDREEDHHAAIALAHAHVGPDRQAPGAFGDGGVGVPARADAALLARPDRRPRRPQDPGPPADDAAGVHGGGEAPVERRGRAVRGGRQVAEGGRCPGRDRRRRRL</sequence>
<evidence type="ECO:0000313" key="2">
    <source>
        <dbReference type="EMBL" id="EJK77492.1"/>
    </source>
</evidence>
<feature type="region of interest" description="Disordered" evidence="1">
    <location>
        <begin position="419"/>
        <end position="452"/>
    </location>
</feature>
<evidence type="ECO:0000313" key="3">
    <source>
        <dbReference type="Proteomes" id="UP000266841"/>
    </source>
</evidence>
<gene>
    <name evidence="2" type="ORF">THAOC_00674</name>
</gene>
<proteinExistence type="predicted"/>
<accession>K0TRB2</accession>
<feature type="compositionally biased region" description="Low complexity" evidence="1">
    <location>
        <begin position="544"/>
        <end position="553"/>
    </location>
</feature>
<protein>
    <submittedName>
        <fullName evidence="2">Uncharacterized protein</fullName>
    </submittedName>
</protein>
<feature type="compositionally biased region" description="Basic and acidic residues" evidence="1">
    <location>
        <begin position="420"/>
        <end position="448"/>
    </location>
</feature>
<comment type="caution">
    <text evidence="2">The sequence shown here is derived from an EMBL/GenBank/DDBJ whole genome shotgun (WGS) entry which is preliminary data.</text>
</comment>
<feature type="compositionally biased region" description="Basic residues" evidence="1">
    <location>
        <begin position="267"/>
        <end position="286"/>
    </location>
</feature>
<reference evidence="2 3" key="1">
    <citation type="journal article" date="2012" name="Genome Biol.">
        <title>Genome and low-iron response of an oceanic diatom adapted to chronic iron limitation.</title>
        <authorList>
            <person name="Lommer M."/>
            <person name="Specht M."/>
            <person name="Roy A.S."/>
            <person name="Kraemer L."/>
            <person name="Andreson R."/>
            <person name="Gutowska M.A."/>
            <person name="Wolf J."/>
            <person name="Bergner S.V."/>
            <person name="Schilhabel M.B."/>
            <person name="Klostermeier U.C."/>
            <person name="Beiko R.G."/>
            <person name="Rosenstiel P."/>
            <person name="Hippler M."/>
            <person name="Laroche J."/>
        </authorList>
    </citation>
    <scope>NUCLEOTIDE SEQUENCE [LARGE SCALE GENOMIC DNA]</scope>
    <source>
        <strain evidence="2 3">CCMP1005</strain>
    </source>
</reference>
<dbReference type="AlphaFoldDB" id="K0TRB2"/>
<name>K0TRB2_THAOC</name>
<feature type="region of interest" description="Disordered" evidence="1">
    <location>
        <begin position="265"/>
        <end position="318"/>
    </location>
</feature>
<feature type="region of interest" description="Disordered" evidence="1">
    <location>
        <begin position="495"/>
        <end position="514"/>
    </location>
</feature>
<dbReference type="EMBL" id="AGNL01000804">
    <property type="protein sequence ID" value="EJK77492.1"/>
    <property type="molecule type" value="Genomic_DNA"/>
</dbReference>
<feature type="compositionally biased region" description="Basic and acidic residues" evidence="1">
    <location>
        <begin position="504"/>
        <end position="514"/>
    </location>
</feature>
<organism evidence="2 3">
    <name type="scientific">Thalassiosira oceanica</name>
    <name type="common">Marine diatom</name>
    <dbReference type="NCBI Taxonomy" id="159749"/>
    <lineage>
        <taxon>Eukaryota</taxon>
        <taxon>Sar</taxon>
        <taxon>Stramenopiles</taxon>
        <taxon>Ochrophyta</taxon>
        <taxon>Bacillariophyta</taxon>
        <taxon>Coscinodiscophyceae</taxon>
        <taxon>Thalassiosirophycidae</taxon>
        <taxon>Thalassiosirales</taxon>
        <taxon>Thalassiosiraceae</taxon>
        <taxon>Thalassiosira</taxon>
    </lineage>
</organism>
<dbReference type="Proteomes" id="UP000266841">
    <property type="component" value="Unassembled WGS sequence"/>
</dbReference>
<feature type="compositionally biased region" description="Low complexity" evidence="1">
    <location>
        <begin position="287"/>
        <end position="317"/>
    </location>
</feature>